<sequence length="548" mass="58112">MLASATALGAMSLVAPLFAQSTGLRTGTNTNADRPFASTRTALEQIADAPVYQPTSEGALPDDSQSSSDAAANSSSIFDDTNPSDPFANTTPDLRTTPATPATPADPAQPSGSQAGRAATAATAEGQEGTSGEAITALPAERQLRLTTDPVDLGRNERAIAVDERRRTFEETPYAPVGLRAGKFLLFPTLEQGITATNNADSSSDGKSAVLSETTLRVSATSDWSRHSANLSGFGTYRKTISGDEVETLYGGLNSGLQLDLANAYTLNATANYLVTPESATSPVQIEGTLDEPIRQTIDGSLGLSKNFGPLQLTGTGRIELDIYGDADLSTGGTISQKDRNSTLAAFVLRTGWELSPALTPFVEAEIGKRFYDNKVDSAGYRRSGIRSGIRGGLEIDIAEKWTGEISAGWIAENFDDDRLRTLSGASFDADLIWSPMRGTTVALNGNTTVEGTTSPGESGSVLYSAALSATRELRANLTGNASVGLGMRDFKDLDSREIIWNTEASLTYWFNRYAGLTGRARYEQISSDLQSRDMDAASVFVGIKLQR</sequence>
<evidence type="ECO:0000256" key="1">
    <source>
        <dbReference type="SAM" id="MobiDB-lite"/>
    </source>
</evidence>
<protein>
    <recommendedName>
        <fullName evidence="5">Outer membrane beta-barrel protein</fullName>
    </recommendedName>
</protein>
<feature type="compositionally biased region" description="Low complexity" evidence="1">
    <location>
        <begin position="62"/>
        <end position="76"/>
    </location>
</feature>
<dbReference type="InterPro" id="IPR018759">
    <property type="entry name" value="BBP2_2"/>
</dbReference>
<organism evidence="3 4">
    <name type="scientific">Tianweitania populi</name>
    <dbReference type="NCBI Taxonomy" id="1607949"/>
    <lineage>
        <taxon>Bacteria</taxon>
        <taxon>Pseudomonadati</taxon>
        <taxon>Pseudomonadota</taxon>
        <taxon>Alphaproteobacteria</taxon>
        <taxon>Hyphomicrobiales</taxon>
        <taxon>Phyllobacteriaceae</taxon>
        <taxon>Tianweitania</taxon>
    </lineage>
</organism>
<proteinExistence type="predicted"/>
<feature type="compositionally biased region" description="Polar residues" evidence="1">
    <location>
        <begin position="77"/>
        <end position="89"/>
    </location>
</feature>
<name>A0A8J3DQB7_9HYPH</name>
<dbReference type="Pfam" id="PF10082">
    <property type="entry name" value="BBP2_2"/>
    <property type="match status" value="1"/>
</dbReference>
<evidence type="ECO:0000256" key="2">
    <source>
        <dbReference type="SAM" id="SignalP"/>
    </source>
</evidence>
<evidence type="ECO:0000313" key="4">
    <source>
        <dbReference type="Proteomes" id="UP000630142"/>
    </source>
</evidence>
<keyword evidence="2" id="KW-0732">Signal</keyword>
<feature type="region of interest" description="Disordered" evidence="1">
    <location>
        <begin position="53"/>
        <end position="136"/>
    </location>
</feature>
<dbReference type="Proteomes" id="UP000630142">
    <property type="component" value="Unassembled WGS sequence"/>
</dbReference>
<feature type="signal peptide" evidence="2">
    <location>
        <begin position="1"/>
        <end position="19"/>
    </location>
</feature>
<reference evidence="3" key="1">
    <citation type="journal article" date="2014" name="Int. J. Syst. Evol. Microbiol.">
        <title>Complete genome sequence of Corynebacterium casei LMG S-19264T (=DSM 44701T), isolated from a smear-ripened cheese.</title>
        <authorList>
            <consortium name="US DOE Joint Genome Institute (JGI-PGF)"/>
            <person name="Walter F."/>
            <person name="Albersmeier A."/>
            <person name="Kalinowski J."/>
            <person name="Ruckert C."/>
        </authorList>
    </citation>
    <scope>NUCLEOTIDE SEQUENCE</scope>
    <source>
        <strain evidence="3">KCTC 42249</strain>
    </source>
</reference>
<dbReference type="EMBL" id="BMZQ01000001">
    <property type="protein sequence ID" value="GHD11501.1"/>
    <property type="molecule type" value="Genomic_DNA"/>
</dbReference>
<reference evidence="3" key="2">
    <citation type="submission" date="2020-09" db="EMBL/GenBank/DDBJ databases">
        <authorList>
            <person name="Sun Q."/>
            <person name="Kim S."/>
        </authorList>
    </citation>
    <scope>NUCLEOTIDE SEQUENCE</scope>
    <source>
        <strain evidence="3">KCTC 42249</strain>
    </source>
</reference>
<accession>A0A8J3DQB7</accession>
<evidence type="ECO:0008006" key="5">
    <source>
        <dbReference type="Google" id="ProtNLM"/>
    </source>
</evidence>
<comment type="caution">
    <text evidence="3">The sequence shown here is derived from an EMBL/GenBank/DDBJ whole genome shotgun (WGS) entry which is preliminary data.</text>
</comment>
<feature type="compositionally biased region" description="Low complexity" evidence="1">
    <location>
        <begin position="90"/>
        <end position="134"/>
    </location>
</feature>
<dbReference type="AlphaFoldDB" id="A0A8J3DQB7"/>
<feature type="chain" id="PRO_5035234645" description="Outer membrane beta-barrel protein" evidence="2">
    <location>
        <begin position="20"/>
        <end position="548"/>
    </location>
</feature>
<keyword evidence="4" id="KW-1185">Reference proteome</keyword>
<evidence type="ECO:0000313" key="3">
    <source>
        <dbReference type="EMBL" id="GHD11501.1"/>
    </source>
</evidence>
<gene>
    <name evidence="3" type="ORF">GCM10016234_14710</name>
</gene>